<dbReference type="InterPro" id="IPR018727">
    <property type="entry name" value="DUF2267"/>
</dbReference>
<dbReference type="RefSeq" id="WP_308437330.1">
    <property type="nucleotide sequence ID" value="NZ_BNBN01000006.1"/>
</dbReference>
<dbReference type="InterPro" id="IPR038282">
    <property type="entry name" value="DUF2267_sf"/>
</dbReference>
<evidence type="ECO:0000313" key="3">
    <source>
        <dbReference type="Proteomes" id="UP000540423"/>
    </source>
</evidence>
<reference evidence="2 3" key="1">
    <citation type="submission" date="2020-08" db="EMBL/GenBank/DDBJ databases">
        <title>Genomic Encyclopedia of Type Strains, Phase IV (KMG-IV): sequencing the most valuable type-strain genomes for metagenomic binning, comparative biology and taxonomic classification.</title>
        <authorList>
            <person name="Goeker M."/>
        </authorList>
    </citation>
    <scope>NUCLEOTIDE SEQUENCE [LARGE SCALE GENOMIC DNA]</scope>
    <source>
        <strain evidence="2 3">DSM 40141</strain>
    </source>
</reference>
<dbReference type="EMBL" id="JACHEM010000016">
    <property type="protein sequence ID" value="MBB6438926.1"/>
    <property type="molecule type" value="Genomic_DNA"/>
</dbReference>
<evidence type="ECO:0000256" key="1">
    <source>
        <dbReference type="SAM" id="MobiDB-lite"/>
    </source>
</evidence>
<feature type="region of interest" description="Disordered" evidence="1">
    <location>
        <begin position="1"/>
        <end position="58"/>
    </location>
</feature>
<dbReference type="AlphaFoldDB" id="A0A7X0HJT9"/>
<dbReference type="Gene3D" id="1.10.490.110">
    <property type="entry name" value="Uncharacterized conserved protein DUF2267"/>
    <property type="match status" value="1"/>
</dbReference>
<comment type="caution">
    <text evidence="2">The sequence shown here is derived from an EMBL/GenBank/DDBJ whole genome shotgun (WGS) entry which is preliminary data.</text>
</comment>
<dbReference type="Proteomes" id="UP000540423">
    <property type="component" value="Unassembled WGS sequence"/>
</dbReference>
<keyword evidence="3" id="KW-1185">Reference proteome</keyword>
<protein>
    <submittedName>
        <fullName evidence="2">Uncharacterized protein (DUF2267 family)</fullName>
    </submittedName>
</protein>
<name>A0A7X0HJT9_9ACTN</name>
<sequence>MSGAATMHQAAAVRQTPGQPPYGRDNEQEYGPGPVPDRGRGQGGGYGQGDLEPSPSRHTVTFGELVERVRTDGLYDSTQRAEAVTRSVLAGLGRQLTGDERVELARVLPWEAALEFSAQIPAARQLTGLGFVQDLAARTGSGPGPARWDTGSVLRNVGDLAGPELLDRVLAQLPDGYALLFGRVQLARRSETPRPAA</sequence>
<organism evidence="2 3">
    <name type="scientific">Streptomyces candidus</name>
    <dbReference type="NCBI Taxonomy" id="67283"/>
    <lineage>
        <taxon>Bacteria</taxon>
        <taxon>Bacillati</taxon>
        <taxon>Actinomycetota</taxon>
        <taxon>Actinomycetes</taxon>
        <taxon>Kitasatosporales</taxon>
        <taxon>Streptomycetaceae</taxon>
        <taxon>Streptomyces</taxon>
    </lineage>
</organism>
<gene>
    <name evidence="2" type="ORF">HNQ79_005438</name>
</gene>
<proteinExistence type="predicted"/>
<evidence type="ECO:0000313" key="2">
    <source>
        <dbReference type="EMBL" id="MBB6438926.1"/>
    </source>
</evidence>
<accession>A0A7X0HJT9</accession>
<dbReference type="Pfam" id="PF10025">
    <property type="entry name" value="DUF2267"/>
    <property type="match status" value="1"/>
</dbReference>